<dbReference type="RefSeq" id="WP_311595696.1">
    <property type="nucleotide sequence ID" value="NZ_JAVREM010000003.1"/>
</dbReference>
<feature type="coiled-coil region" evidence="1">
    <location>
        <begin position="460"/>
        <end position="487"/>
    </location>
</feature>
<dbReference type="Pfam" id="PF13365">
    <property type="entry name" value="Trypsin_2"/>
    <property type="match status" value="1"/>
</dbReference>
<proteinExistence type="predicted"/>
<comment type="caution">
    <text evidence="3">The sequence shown here is derived from an EMBL/GenBank/DDBJ whole genome shotgun (WGS) entry which is preliminary data.</text>
</comment>
<gene>
    <name evidence="3" type="ORF">RNC47_04465</name>
</gene>
<accession>A0ABU2LK12</accession>
<keyword evidence="4" id="KW-1185">Reference proteome</keyword>
<name>A0ABU2LK12_9ACTN</name>
<evidence type="ECO:0000313" key="3">
    <source>
        <dbReference type="EMBL" id="MDT0317592.1"/>
    </source>
</evidence>
<dbReference type="InterPro" id="IPR009003">
    <property type="entry name" value="Peptidase_S1_PA"/>
</dbReference>
<keyword evidence="1" id="KW-0175">Coiled coil</keyword>
<evidence type="ECO:0000256" key="2">
    <source>
        <dbReference type="SAM" id="MobiDB-lite"/>
    </source>
</evidence>
<keyword evidence="3" id="KW-0378">Hydrolase</keyword>
<dbReference type="Gene3D" id="2.40.10.120">
    <property type="match status" value="1"/>
</dbReference>
<dbReference type="Proteomes" id="UP001183420">
    <property type="component" value="Unassembled WGS sequence"/>
</dbReference>
<sequence length="566" mass="60876">MGDNPTTSSNSPGDSESWRVRLRRPGGRVLGAGVLVSPDTVLTCAHVVGTPDRPVLVDLVGVPGAGAVRARVDVGSWVPERGDHGDQGFGPTGDLALLRLERPRPPGHATKLRRLSPSWDRRVRMYGFPEELDQGIYLRGRLAGGTGGDGRVQIFPEEPAEWVRPGFSGAGVTDQLTGQVIGIVVSAYVGQGLRLSFMIPTETVIHHLPEVERWTDGDSVVDRALVSTSEDPLEEPAFATWLADWLRGGPEVPPAEAVLVEPADRARSLTLRRALTRADRELSTTGRATAGPRPEPGTLPPVGSLDLAVDASSQTPAELAERVCRRMGLDGGPERLAVTVLPLTIVVDGVDRAPEPAGLTELLELLAEQGSRLLLVFHAADSETRRTAVAALRLRHRLGPLARCLDETAPLEARLHERYRQVCADLRRATDALATAHALRRLVARLRRECSAPGRTAAGLDRLHGELDSYEGEARKAAARIEEAVTRLDALVVRRAELRGRLGAAQARARAVRDGEDLALAHAYAVAHELLWRAPCDVPAAERAVADYILAVTRRPDEPAAGVSTP</sequence>
<evidence type="ECO:0000313" key="4">
    <source>
        <dbReference type="Proteomes" id="UP001183420"/>
    </source>
</evidence>
<feature type="region of interest" description="Disordered" evidence="2">
    <location>
        <begin position="280"/>
        <end position="305"/>
    </location>
</feature>
<reference evidence="4" key="1">
    <citation type="submission" date="2023-07" db="EMBL/GenBank/DDBJ databases">
        <title>30 novel species of actinomycetes from the DSMZ collection.</title>
        <authorList>
            <person name="Nouioui I."/>
        </authorList>
    </citation>
    <scope>NUCLEOTIDE SEQUENCE [LARGE SCALE GENOMIC DNA]</scope>
    <source>
        <strain evidence="4">DSM 44918</strain>
    </source>
</reference>
<dbReference type="GO" id="GO:0006508">
    <property type="term" value="P:proteolysis"/>
    <property type="evidence" value="ECO:0007669"/>
    <property type="project" value="UniProtKB-KW"/>
</dbReference>
<protein>
    <submittedName>
        <fullName evidence="3">Serine protease</fullName>
    </submittedName>
</protein>
<organism evidence="3 4">
    <name type="scientific">Streptomyces millisiae</name>
    <dbReference type="NCBI Taxonomy" id="3075542"/>
    <lineage>
        <taxon>Bacteria</taxon>
        <taxon>Bacillati</taxon>
        <taxon>Actinomycetota</taxon>
        <taxon>Actinomycetes</taxon>
        <taxon>Kitasatosporales</taxon>
        <taxon>Streptomycetaceae</taxon>
        <taxon>Streptomyces</taxon>
    </lineage>
</organism>
<keyword evidence="3" id="KW-0645">Protease</keyword>
<dbReference type="GO" id="GO:0008233">
    <property type="term" value="F:peptidase activity"/>
    <property type="evidence" value="ECO:0007669"/>
    <property type="project" value="UniProtKB-KW"/>
</dbReference>
<evidence type="ECO:0000256" key="1">
    <source>
        <dbReference type="SAM" id="Coils"/>
    </source>
</evidence>
<dbReference type="SUPFAM" id="SSF50494">
    <property type="entry name" value="Trypsin-like serine proteases"/>
    <property type="match status" value="1"/>
</dbReference>
<dbReference type="EMBL" id="JAVREM010000003">
    <property type="protein sequence ID" value="MDT0317592.1"/>
    <property type="molecule type" value="Genomic_DNA"/>
</dbReference>